<dbReference type="STRING" id="1069081.SAMN05660197_1954"/>
<dbReference type="EMBL" id="FWWZ01000001">
    <property type="protein sequence ID" value="SMC10115.1"/>
    <property type="molecule type" value="Genomic_DNA"/>
</dbReference>
<reference evidence="2" key="1">
    <citation type="submission" date="2017-04" db="EMBL/GenBank/DDBJ databases">
        <authorList>
            <person name="Varghese N."/>
            <person name="Submissions S."/>
        </authorList>
    </citation>
    <scope>NUCLEOTIDE SEQUENCE [LARGE SCALE GENOMIC DNA]</scope>
    <source>
        <strain evidence="2">DSM 16512</strain>
    </source>
</reference>
<evidence type="ECO:0008006" key="3">
    <source>
        <dbReference type="Google" id="ProtNLM"/>
    </source>
</evidence>
<organism evidence="1 2">
    <name type="scientific">Nitratiruptor tergarcus DSM 16512</name>
    <dbReference type="NCBI Taxonomy" id="1069081"/>
    <lineage>
        <taxon>Bacteria</taxon>
        <taxon>Pseudomonadati</taxon>
        <taxon>Campylobacterota</taxon>
        <taxon>Epsilonproteobacteria</taxon>
        <taxon>Nautiliales</taxon>
        <taxon>Nitratiruptoraceae</taxon>
        <taxon>Nitratiruptor</taxon>
    </lineage>
</organism>
<keyword evidence="2" id="KW-1185">Reference proteome</keyword>
<proteinExistence type="predicted"/>
<name>A0A1W1WV75_9BACT</name>
<gene>
    <name evidence="1" type="ORF">SAMN05660197_1954</name>
</gene>
<sequence>MRFFLLFLCIVSVYAKTVDAEYKVTFGLFGTVGKAYAHFESNATNYAISIKAKAAGIAKVFANNRVEEYGSQGTVTKEGILKPKIFYRLKQTSKRRDFKKYIFDYEKKTITLLTDKEKYGVFHTRNKEILSYFTKNDVLTLYYNLHFYLRPNQNLYRFQAVGGSEQDGKIDVKILQGKERAKIQKLLKVDGLYLAVKLYQKIFASKEGQLYVVLGKDNIAKRGLLKDVIFFGDVKGILVKKEVRE</sequence>
<dbReference type="Proteomes" id="UP000192602">
    <property type="component" value="Unassembled WGS sequence"/>
</dbReference>
<dbReference type="OrthoDB" id="5363140at2"/>
<dbReference type="Pfam" id="PF11306">
    <property type="entry name" value="DUF3108"/>
    <property type="match status" value="1"/>
</dbReference>
<evidence type="ECO:0000313" key="1">
    <source>
        <dbReference type="EMBL" id="SMC10115.1"/>
    </source>
</evidence>
<dbReference type="AlphaFoldDB" id="A0A1W1WV75"/>
<dbReference type="InterPro" id="IPR021457">
    <property type="entry name" value="DUF3108"/>
</dbReference>
<evidence type="ECO:0000313" key="2">
    <source>
        <dbReference type="Proteomes" id="UP000192602"/>
    </source>
</evidence>
<protein>
    <recommendedName>
        <fullName evidence="3">DUF3108 domain-containing protein</fullName>
    </recommendedName>
</protein>
<accession>A0A1W1WV75</accession>
<dbReference type="RefSeq" id="WP_143779655.1">
    <property type="nucleotide sequence ID" value="NZ_AP026671.1"/>
</dbReference>